<feature type="non-terminal residue" evidence="1">
    <location>
        <position position="1"/>
    </location>
</feature>
<gene>
    <name evidence="1" type="ORF">METZ01_LOCUS311829</name>
</gene>
<sequence>VIPSSPENLALEPVASVEPEEFTEPAIVVTTPVKITTLRMTLSSAT</sequence>
<organism evidence="1">
    <name type="scientific">marine metagenome</name>
    <dbReference type="NCBI Taxonomy" id="408172"/>
    <lineage>
        <taxon>unclassified sequences</taxon>
        <taxon>metagenomes</taxon>
        <taxon>ecological metagenomes</taxon>
    </lineage>
</organism>
<protein>
    <submittedName>
        <fullName evidence="1">Uncharacterized protein</fullName>
    </submittedName>
</protein>
<evidence type="ECO:0000313" key="1">
    <source>
        <dbReference type="EMBL" id="SVC58975.1"/>
    </source>
</evidence>
<reference evidence="1" key="1">
    <citation type="submission" date="2018-05" db="EMBL/GenBank/DDBJ databases">
        <authorList>
            <person name="Lanie J.A."/>
            <person name="Ng W.-L."/>
            <person name="Kazmierczak K.M."/>
            <person name="Andrzejewski T.M."/>
            <person name="Davidsen T.M."/>
            <person name="Wayne K.J."/>
            <person name="Tettelin H."/>
            <person name="Glass J.I."/>
            <person name="Rusch D."/>
            <person name="Podicherti R."/>
            <person name="Tsui H.-C.T."/>
            <person name="Winkler M.E."/>
        </authorList>
    </citation>
    <scope>NUCLEOTIDE SEQUENCE</scope>
</reference>
<name>A0A382NF74_9ZZZZ</name>
<proteinExistence type="predicted"/>
<accession>A0A382NF74</accession>
<dbReference type="EMBL" id="UINC01099591">
    <property type="protein sequence ID" value="SVC58975.1"/>
    <property type="molecule type" value="Genomic_DNA"/>
</dbReference>
<dbReference type="AlphaFoldDB" id="A0A382NF74"/>